<proteinExistence type="predicted"/>
<accession>A0A117NFG3</accession>
<evidence type="ECO:0000313" key="3">
    <source>
        <dbReference type="EMBL" id="KUM45140.1"/>
    </source>
</evidence>
<sequence>MESCLGLGVCMLLQISIYGSASACVYDDAFAFGAALVPTPVPAPLAWLPYFRLRFCLGFGRPWFLVPFPWFLFPVPQILWFKGWVTRLGKPPTAIT</sequence>
<protein>
    <recommendedName>
        <fullName evidence="6">Secreted protein</fullName>
    </recommendedName>
</protein>
<evidence type="ECO:0000256" key="2">
    <source>
        <dbReference type="SAM" id="SignalP"/>
    </source>
</evidence>
<dbReference type="EMBL" id="LKAM01000001">
    <property type="protein sequence ID" value="KUM51062.1"/>
    <property type="molecule type" value="Genomic_DNA"/>
</dbReference>
<evidence type="ECO:0008006" key="6">
    <source>
        <dbReference type="Google" id="ProtNLM"/>
    </source>
</evidence>
<keyword evidence="1" id="KW-0472">Membrane</keyword>
<feature type="signal peptide" evidence="2">
    <location>
        <begin position="1"/>
        <end position="23"/>
    </location>
</feature>
<evidence type="ECO:0000313" key="5">
    <source>
        <dbReference type="EMBL" id="KUM51062.1"/>
    </source>
</evidence>
<evidence type="ECO:0000256" key="1">
    <source>
        <dbReference type="SAM" id="Phobius"/>
    </source>
</evidence>
<name>A0A117NFG3_PICGL</name>
<organism evidence="3">
    <name type="scientific">Picea glauca</name>
    <name type="common">White spruce</name>
    <name type="synonym">Pinus glauca</name>
    <dbReference type="NCBI Taxonomy" id="3330"/>
    <lineage>
        <taxon>Eukaryota</taxon>
        <taxon>Viridiplantae</taxon>
        <taxon>Streptophyta</taxon>
        <taxon>Embryophyta</taxon>
        <taxon>Tracheophyta</taxon>
        <taxon>Spermatophyta</taxon>
        <taxon>Pinopsida</taxon>
        <taxon>Pinidae</taxon>
        <taxon>Conifers I</taxon>
        <taxon>Pinales</taxon>
        <taxon>Pinaceae</taxon>
        <taxon>Picea</taxon>
    </lineage>
</organism>
<dbReference type="EMBL" id="LKAM01000027">
    <property type="protein sequence ID" value="KUM45140.1"/>
    <property type="molecule type" value="Genomic_DNA"/>
</dbReference>
<dbReference type="AlphaFoldDB" id="A0A117NFG3"/>
<evidence type="ECO:0000313" key="4">
    <source>
        <dbReference type="EMBL" id="KUM45153.1"/>
    </source>
</evidence>
<keyword evidence="1" id="KW-0812">Transmembrane</keyword>
<geneLocation type="mitochondrion" evidence="3"/>
<keyword evidence="3" id="KW-0496">Mitochondrion</keyword>
<comment type="caution">
    <text evidence="3">The sequence shown here is derived from an EMBL/GenBank/DDBJ whole genome shotgun (WGS) entry which is preliminary data.</text>
</comment>
<feature type="transmembrane region" description="Helical" evidence="1">
    <location>
        <begin position="29"/>
        <end position="51"/>
    </location>
</feature>
<keyword evidence="2" id="KW-0732">Signal</keyword>
<gene>
    <name evidence="3" type="ORF">ABT39_MTgene3613</name>
    <name evidence="4" type="ORF">ABT39_MTgene3626</name>
    <name evidence="5" type="ORF">ABT39_MTgene908</name>
</gene>
<dbReference type="EMBL" id="LKAM01000027">
    <property type="protein sequence ID" value="KUM45153.1"/>
    <property type="molecule type" value="Genomic_DNA"/>
</dbReference>
<reference evidence="3" key="1">
    <citation type="journal article" date="2015" name="Genome Biol. Evol.">
        <title>Organellar Genomes of White Spruce (Picea glauca): Assembly and Annotation.</title>
        <authorList>
            <person name="Jackman S.D."/>
            <person name="Warren R.L."/>
            <person name="Gibb E.A."/>
            <person name="Vandervalk B.P."/>
            <person name="Mohamadi H."/>
            <person name="Chu J."/>
            <person name="Raymond A."/>
            <person name="Pleasance S."/>
            <person name="Coope R."/>
            <person name="Wildung M.R."/>
            <person name="Ritland C.E."/>
            <person name="Bousquet J."/>
            <person name="Jones S.J."/>
            <person name="Bohlmann J."/>
            <person name="Birol I."/>
        </authorList>
    </citation>
    <scope>NUCLEOTIDE SEQUENCE [LARGE SCALE GENOMIC DNA]</scope>
    <source>
        <tissue evidence="3">Flushing bud</tissue>
    </source>
</reference>
<feature type="transmembrane region" description="Helical" evidence="1">
    <location>
        <begin position="63"/>
        <end position="81"/>
    </location>
</feature>
<keyword evidence="1" id="KW-1133">Transmembrane helix</keyword>
<feature type="chain" id="PRO_5011871801" description="Secreted protein" evidence="2">
    <location>
        <begin position="24"/>
        <end position="96"/>
    </location>
</feature>